<organism evidence="1 2">
    <name type="scientific">Desulfofundulus australicus DSM 11792</name>
    <dbReference type="NCBI Taxonomy" id="1121425"/>
    <lineage>
        <taxon>Bacteria</taxon>
        <taxon>Bacillati</taxon>
        <taxon>Bacillota</taxon>
        <taxon>Clostridia</taxon>
        <taxon>Eubacteriales</taxon>
        <taxon>Peptococcaceae</taxon>
        <taxon>Desulfofundulus</taxon>
    </lineage>
</organism>
<proteinExistence type="predicted"/>
<dbReference type="Gene3D" id="1.20.1260.10">
    <property type="match status" value="1"/>
</dbReference>
<dbReference type="AlphaFoldDB" id="A0A1M5B8U9"/>
<name>A0A1M5B8U9_9FIRM</name>
<evidence type="ECO:0000313" key="2">
    <source>
        <dbReference type="Proteomes" id="UP000184196"/>
    </source>
</evidence>
<reference evidence="2" key="1">
    <citation type="submission" date="2016-11" db="EMBL/GenBank/DDBJ databases">
        <authorList>
            <person name="Varghese N."/>
            <person name="Submissions S."/>
        </authorList>
    </citation>
    <scope>NUCLEOTIDE SEQUENCE [LARGE SCALE GENOMIC DNA]</scope>
    <source>
        <strain evidence="2">DSM 11792</strain>
    </source>
</reference>
<keyword evidence="2" id="KW-1185">Reference proteome</keyword>
<dbReference type="Proteomes" id="UP000184196">
    <property type="component" value="Unassembled WGS sequence"/>
</dbReference>
<protein>
    <recommendedName>
        <fullName evidence="3">Coat F domain-containing protein</fullName>
    </recommendedName>
</protein>
<accession>A0A1M5B8U9</accession>
<dbReference type="EMBL" id="FQUW01000026">
    <property type="protein sequence ID" value="SHF38868.1"/>
    <property type="molecule type" value="Genomic_DNA"/>
</dbReference>
<evidence type="ECO:0000313" key="1">
    <source>
        <dbReference type="EMBL" id="SHF38868.1"/>
    </source>
</evidence>
<evidence type="ECO:0008006" key="3">
    <source>
        <dbReference type="Google" id="ProtNLM"/>
    </source>
</evidence>
<gene>
    <name evidence="1" type="ORF">SAMN02745218_02131</name>
</gene>
<sequence length="74" mass="8767">MMHHWRMTEMEKLHIIEQLRAEELCTKKARFYLTQTRDPAIQGLLQQCIDKGQRHISTLNNLLQDAGLPQMARH</sequence>
<dbReference type="InterPro" id="IPR012347">
    <property type="entry name" value="Ferritin-like"/>
</dbReference>